<sequence length="392" mass="45823">MEKIFDIVIVGGSIIGSSIAIKLHQAGFLIKLIEMKTPCRFINNQIPDFKVLALNNTSIQFLREINVWQKIEKKFYTKFKYIETWKDPFFPIYFCSEILNKSKLGVIIENYRLYQELLNVISSKKINAQYNTYLKNICYLPSENLWKIHYDNEKTIFSRMIIGSDGQNSWIRKKSGIPYLSFQYNQACMLIIVKLKVNNKDTVWQSLDPTGPKALLPLYENWALLIWYDNPNYLYELQKMPNQKIEKKIIENFPKKLGPIHLYKHKVVPLKFLYGYQYVQQGLALVGDALHTIHPLAGQGANLGFRDIKILSDLLISVKSEKYTWNHISILKKYEKKCRLYNTIMQFGIDTFRLLFSHDSILTENICNPIFNVAESSKILKKILIKYASGIF</sequence>
<keyword evidence="7" id="KW-0503">Monooxygenase</keyword>
<dbReference type="InterPro" id="IPR051205">
    <property type="entry name" value="UbiH/COQ6_monooxygenase"/>
</dbReference>
<dbReference type="GO" id="GO:0006744">
    <property type="term" value="P:ubiquinone biosynthetic process"/>
    <property type="evidence" value="ECO:0007669"/>
    <property type="project" value="UniProtKB-UniPathway"/>
</dbReference>
<keyword evidence="5" id="KW-0274">FAD</keyword>
<dbReference type="InterPro" id="IPR002938">
    <property type="entry name" value="FAD-bd"/>
</dbReference>
<dbReference type="OrthoDB" id="9769565at2"/>
<protein>
    <submittedName>
        <fullName evidence="9">2-octoprenyl-3-methyl-6-methoxy-1,4-benzoquinone hydroxylase</fullName>
    </submittedName>
</protein>
<evidence type="ECO:0000256" key="4">
    <source>
        <dbReference type="ARBA" id="ARBA00022630"/>
    </source>
</evidence>
<keyword evidence="6" id="KW-0560">Oxidoreductase</keyword>
<dbReference type="PRINTS" id="PR00420">
    <property type="entry name" value="RNGMNOXGNASE"/>
</dbReference>
<comment type="pathway">
    <text evidence="2">Cofactor biosynthesis; ubiquinone biosynthesis.</text>
</comment>
<gene>
    <name evidence="9" type="primary">ubiF</name>
    <name evidence="9" type="synonym">yleB</name>
    <name evidence="9" type="ORF">WIGMOR_0283</name>
</gene>
<feature type="domain" description="FAD-binding" evidence="8">
    <location>
        <begin position="6"/>
        <end position="340"/>
    </location>
</feature>
<dbReference type="Gene3D" id="3.50.50.60">
    <property type="entry name" value="FAD/NAD(P)-binding domain"/>
    <property type="match status" value="2"/>
</dbReference>
<dbReference type="eggNOG" id="COG0654">
    <property type="taxonomic scope" value="Bacteria"/>
</dbReference>
<proteinExistence type="inferred from homology"/>
<dbReference type="GO" id="GO:0071949">
    <property type="term" value="F:FAD binding"/>
    <property type="evidence" value="ECO:0007669"/>
    <property type="project" value="InterPro"/>
</dbReference>
<dbReference type="HOGENOM" id="CLU_009665_8_3_6"/>
<dbReference type="GO" id="GO:0008682">
    <property type="term" value="F:3-demethoxyubiquinol 3-hydroxylase activity"/>
    <property type="evidence" value="ECO:0007669"/>
    <property type="project" value="TreeGrafter"/>
</dbReference>
<dbReference type="PANTHER" id="PTHR43876">
    <property type="entry name" value="UBIQUINONE BIOSYNTHESIS MONOOXYGENASE COQ6, MITOCHONDRIAL"/>
    <property type="match status" value="1"/>
</dbReference>
<dbReference type="NCBIfam" id="TIGR01988">
    <property type="entry name" value="Ubi-OHases"/>
    <property type="match status" value="1"/>
</dbReference>
<dbReference type="PROSITE" id="PS01304">
    <property type="entry name" value="UBIH"/>
    <property type="match status" value="1"/>
</dbReference>
<accession>H6Q5S7</accession>
<organism evidence="9 10">
    <name type="scientific">Wigglesworthia glossinidia endosymbiont of Glossina morsitans morsitans</name>
    <name type="common">Yale colony</name>
    <dbReference type="NCBI Taxonomy" id="1142511"/>
    <lineage>
        <taxon>Bacteria</taxon>
        <taxon>Pseudomonadati</taxon>
        <taxon>Pseudomonadota</taxon>
        <taxon>Gammaproteobacteria</taxon>
        <taxon>Enterobacterales</taxon>
        <taxon>Erwiniaceae</taxon>
        <taxon>Wigglesworthia</taxon>
    </lineage>
</organism>
<dbReference type="AlphaFoldDB" id="H6Q5S7"/>
<evidence type="ECO:0000256" key="7">
    <source>
        <dbReference type="ARBA" id="ARBA00023033"/>
    </source>
</evidence>
<evidence type="ECO:0000256" key="5">
    <source>
        <dbReference type="ARBA" id="ARBA00022827"/>
    </source>
</evidence>
<dbReference type="PANTHER" id="PTHR43876:SF10">
    <property type="entry name" value="3-DEMETHOXYUBIQUINOL 3-HYDROXYLASE"/>
    <property type="match status" value="1"/>
</dbReference>
<dbReference type="UniPathway" id="UPA00232"/>
<dbReference type="EMBL" id="CP003315">
    <property type="protein sequence ID" value="AFA41123.1"/>
    <property type="molecule type" value="Genomic_DNA"/>
</dbReference>
<evidence type="ECO:0000313" key="10">
    <source>
        <dbReference type="Proteomes" id="UP000009061"/>
    </source>
</evidence>
<evidence type="ECO:0000256" key="6">
    <source>
        <dbReference type="ARBA" id="ARBA00023002"/>
    </source>
</evidence>
<dbReference type="InterPro" id="IPR036188">
    <property type="entry name" value="FAD/NAD-bd_sf"/>
</dbReference>
<name>H6Q5S7_WIGGL</name>
<evidence type="ECO:0000256" key="2">
    <source>
        <dbReference type="ARBA" id="ARBA00004749"/>
    </source>
</evidence>
<dbReference type="Pfam" id="PF01494">
    <property type="entry name" value="FAD_binding_3"/>
    <property type="match status" value="1"/>
</dbReference>
<comment type="similarity">
    <text evidence="3">Belongs to the UbiH/COQ6 family.</text>
</comment>
<evidence type="ECO:0000256" key="3">
    <source>
        <dbReference type="ARBA" id="ARBA00005349"/>
    </source>
</evidence>
<dbReference type="InterPro" id="IPR018168">
    <property type="entry name" value="Ubi_Hdrlase_CS"/>
</dbReference>
<evidence type="ECO:0000256" key="1">
    <source>
        <dbReference type="ARBA" id="ARBA00001974"/>
    </source>
</evidence>
<evidence type="ECO:0000259" key="8">
    <source>
        <dbReference type="Pfam" id="PF01494"/>
    </source>
</evidence>
<dbReference type="KEGG" id="wgl:WIGMOR_0283"/>
<keyword evidence="10" id="KW-1185">Reference proteome</keyword>
<evidence type="ECO:0000313" key="9">
    <source>
        <dbReference type="EMBL" id="AFA41123.1"/>
    </source>
</evidence>
<dbReference type="STRING" id="1142511.WIGMOR_0283"/>
<dbReference type="SUPFAM" id="SSF51905">
    <property type="entry name" value="FAD/NAD(P)-binding domain"/>
    <property type="match status" value="1"/>
</dbReference>
<reference evidence="9 10" key="1">
    <citation type="journal article" date="2012" name="MBio">
        <title>Insight into the transmission biology and species-specific functional capabilities of tsetse (Diptera: glossinidae) obligate symbiont wigglesworthia.</title>
        <authorList>
            <person name="Rio R.V."/>
            <person name="Symula R.E."/>
            <person name="Wang J."/>
            <person name="Lohs C."/>
            <person name="Wu Y.N."/>
            <person name="Snyder A.K."/>
            <person name="Bjornson R.D."/>
            <person name="Oshima K."/>
            <person name="Biehl B.S."/>
            <person name="Perna N.T."/>
            <person name="Hattori M."/>
            <person name="Aksoy S."/>
        </authorList>
    </citation>
    <scope>NUCLEOTIDE SEQUENCE [LARGE SCALE GENOMIC DNA]</scope>
    <source>
        <strain evidence="9">WGM</strain>
    </source>
</reference>
<keyword evidence="4" id="KW-0285">Flavoprotein</keyword>
<comment type="cofactor">
    <cofactor evidence="1">
        <name>FAD</name>
        <dbReference type="ChEBI" id="CHEBI:57692"/>
    </cofactor>
</comment>
<dbReference type="Proteomes" id="UP000009061">
    <property type="component" value="Chromosome"/>
</dbReference>
<dbReference type="RefSeq" id="WP_014354062.1">
    <property type="nucleotide sequence ID" value="NC_016893.1"/>
</dbReference>
<dbReference type="InterPro" id="IPR010971">
    <property type="entry name" value="UbiH/COQ6"/>
</dbReference>